<protein>
    <submittedName>
        <fullName evidence="3">Uncharacterized protein</fullName>
    </submittedName>
</protein>
<feature type="compositionally biased region" description="Basic and acidic residues" evidence="1">
    <location>
        <begin position="33"/>
        <end position="44"/>
    </location>
</feature>
<dbReference type="AlphaFoldDB" id="A0A1I7UXF5"/>
<evidence type="ECO:0000313" key="2">
    <source>
        <dbReference type="Proteomes" id="UP000095282"/>
    </source>
</evidence>
<evidence type="ECO:0000313" key="3">
    <source>
        <dbReference type="WBParaSite" id="Csp11.Scaffold630.g20306.t1"/>
    </source>
</evidence>
<accession>A0A1I7UXF5</accession>
<evidence type="ECO:0000256" key="1">
    <source>
        <dbReference type="SAM" id="MobiDB-lite"/>
    </source>
</evidence>
<sequence>MRAAAKIAEDVESSWPDLVKDVLGQIRKVNRRRQEGSIRSDVKRSLATSPTRRSDQNLFDGRKVERDGWLRRRWISQRRGNGT</sequence>
<proteinExistence type="predicted"/>
<feature type="region of interest" description="Disordered" evidence="1">
    <location>
        <begin position="33"/>
        <end position="58"/>
    </location>
</feature>
<organism evidence="2 3">
    <name type="scientific">Caenorhabditis tropicalis</name>
    <dbReference type="NCBI Taxonomy" id="1561998"/>
    <lineage>
        <taxon>Eukaryota</taxon>
        <taxon>Metazoa</taxon>
        <taxon>Ecdysozoa</taxon>
        <taxon>Nematoda</taxon>
        <taxon>Chromadorea</taxon>
        <taxon>Rhabditida</taxon>
        <taxon>Rhabditina</taxon>
        <taxon>Rhabditomorpha</taxon>
        <taxon>Rhabditoidea</taxon>
        <taxon>Rhabditidae</taxon>
        <taxon>Peloderinae</taxon>
        <taxon>Caenorhabditis</taxon>
    </lineage>
</organism>
<dbReference type="Proteomes" id="UP000095282">
    <property type="component" value="Unplaced"/>
</dbReference>
<dbReference type="WBParaSite" id="Csp11.Scaffold630.g20306.t1">
    <property type="protein sequence ID" value="Csp11.Scaffold630.g20306.t1"/>
    <property type="gene ID" value="Csp11.Scaffold630.g20306"/>
</dbReference>
<reference evidence="3" key="1">
    <citation type="submission" date="2016-11" db="UniProtKB">
        <authorList>
            <consortium name="WormBaseParasite"/>
        </authorList>
    </citation>
    <scope>IDENTIFICATION</scope>
</reference>
<keyword evidence="2" id="KW-1185">Reference proteome</keyword>
<name>A0A1I7UXF5_9PELO</name>